<dbReference type="Gene3D" id="1.20.1720.10">
    <property type="entry name" value="Multidrug resistance protein D"/>
    <property type="match status" value="1"/>
</dbReference>
<evidence type="ECO:0000256" key="6">
    <source>
        <dbReference type="SAM" id="Phobius"/>
    </source>
</evidence>
<feature type="transmembrane region" description="Helical" evidence="6">
    <location>
        <begin position="203"/>
        <end position="225"/>
    </location>
</feature>
<protein>
    <submittedName>
        <fullName evidence="8">MFS transporter</fullName>
    </submittedName>
</protein>
<accession>A0A9D2LCZ4</accession>
<keyword evidence="4 6" id="KW-1133">Transmembrane helix</keyword>
<evidence type="ECO:0000313" key="9">
    <source>
        <dbReference type="Proteomes" id="UP000823823"/>
    </source>
</evidence>
<feature type="transmembrane region" description="Helical" evidence="6">
    <location>
        <begin position="27"/>
        <end position="46"/>
    </location>
</feature>
<dbReference type="InterPro" id="IPR011701">
    <property type="entry name" value="MFS"/>
</dbReference>
<reference evidence="8" key="1">
    <citation type="journal article" date="2021" name="PeerJ">
        <title>Extensive microbial diversity within the chicken gut microbiome revealed by metagenomics and culture.</title>
        <authorList>
            <person name="Gilroy R."/>
            <person name="Ravi A."/>
            <person name="Getino M."/>
            <person name="Pursley I."/>
            <person name="Horton D.L."/>
            <person name="Alikhan N.F."/>
            <person name="Baker D."/>
            <person name="Gharbi K."/>
            <person name="Hall N."/>
            <person name="Watson M."/>
            <person name="Adriaenssens E.M."/>
            <person name="Foster-Nyarko E."/>
            <person name="Jarju S."/>
            <person name="Secka A."/>
            <person name="Antonio M."/>
            <person name="Oren A."/>
            <person name="Chaudhuri R.R."/>
            <person name="La Ragione R."/>
            <person name="Hildebrand F."/>
            <person name="Pallen M.J."/>
        </authorList>
    </citation>
    <scope>NUCLEOTIDE SEQUENCE</scope>
    <source>
        <strain evidence="8">ChiHjej13B12-24818</strain>
    </source>
</reference>
<dbReference type="InterPro" id="IPR020846">
    <property type="entry name" value="MFS_dom"/>
</dbReference>
<dbReference type="PANTHER" id="PTHR43124:SF3">
    <property type="entry name" value="CHLORAMPHENICOL EFFLUX PUMP RV0191"/>
    <property type="match status" value="1"/>
</dbReference>
<dbReference type="PANTHER" id="PTHR43124">
    <property type="entry name" value="PURINE EFFLUX PUMP PBUE"/>
    <property type="match status" value="1"/>
</dbReference>
<dbReference type="EMBL" id="DWZH01000053">
    <property type="protein sequence ID" value="HJB10359.1"/>
    <property type="molecule type" value="Genomic_DNA"/>
</dbReference>
<dbReference type="SUPFAM" id="SSF103473">
    <property type="entry name" value="MFS general substrate transporter"/>
    <property type="match status" value="1"/>
</dbReference>
<sequence length="389" mass="41007">MIGPFTIDTVFPAFTRIGQEFGSDEVALQQLISAYLAAFAVMSVFHGPLSDALGRKKVMIGGLTIYLIGMFGSIFAPNLGSLVLLRVLQGMSAGAATIVSRVVIRDMFAGSEAQRLMAQVMMIFSVAPAIAPILGGWLLLLGDWRWVFAGVGTYGLAVLVATTRLPETLPREARTPLQIGSLLGSLLHVGTSPVMLRVAAASAFGFASQFVFIAGASIVVVRLLGLGEQDFWVLFGPLIVGMMSGAWLVGRAADIMERARLITVGFLGAVTAAGLNLLLVSLAPEFTGGLRWSLLMAVVGPMLIAFAVALLFAPIQLEVLDLFPHERGAAASMGTFFGLVLNALLAGVIAPLVTANLVTLAATSLAFAVLGGGMWGWHLYAVRRPARQH</sequence>
<feature type="transmembrane region" description="Helical" evidence="6">
    <location>
        <begin position="261"/>
        <end position="282"/>
    </location>
</feature>
<reference evidence="8" key="2">
    <citation type="submission" date="2021-04" db="EMBL/GenBank/DDBJ databases">
        <authorList>
            <person name="Gilroy R."/>
        </authorList>
    </citation>
    <scope>NUCLEOTIDE SEQUENCE</scope>
    <source>
        <strain evidence="8">ChiHjej13B12-24818</strain>
    </source>
</reference>
<gene>
    <name evidence="8" type="ORF">H9786_07480</name>
</gene>
<evidence type="ECO:0000256" key="5">
    <source>
        <dbReference type="ARBA" id="ARBA00023136"/>
    </source>
</evidence>
<feature type="transmembrane region" description="Helical" evidence="6">
    <location>
        <begin position="231"/>
        <end position="249"/>
    </location>
</feature>
<dbReference type="InterPro" id="IPR036259">
    <property type="entry name" value="MFS_trans_sf"/>
</dbReference>
<comment type="caution">
    <text evidence="8">The sequence shown here is derived from an EMBL/GenBank/DDBJ whole genome shotgun (WGS) entry which is preliminary data.</text>
</comment>
<dbReference type="AlphaFoldDB" id="A0A9D2LCZ4"/>
<dbReference type="PROSITE" id="PS50850">
    <property type="entry name" value="MFS"/>
    <property type="match status" value="1"/>
</dbReference>
<evidence type="ECO:0000256" key="3">
    <source>
        <dbReference type="ARBA" id="ARBA00022692"/>
    </source>
</evidence>
<feature type="transmembrane region" description="Helical" evidence="6">
    <location>
        <begin position="294"/>
        <end position="317"/>
    </location>
</feature>
<evidence type="ECO:0000313" key="8">
    <source>
        <dbReference type="EMBL" id="HJB10359.1"/>
    </source>
</evidence>
<dbReference type="InterPro" id="IPR050189">
    <property type="entry name" value="MFS_Efflux_Transporters"/>
</dbReference>
<feature type="transmembrane region" description="Helical" evidence="6">
    <location>
        <begin position="58"/>
        <end position="77"/>
    </location>
</feature>
<evidence type="ECO:0000256" key="2">
    <source>
        <dbReference type="ARBA" id="ARBA00022475"/>
    </source>
</evidence>
<feature type="transmembrane region" description="Helical" evidence="6">
    <location>
        <begin position="146"/>
        <end position="165"/>
    </location>
</feature>
<feature type="transmembrane region" description="Helical" evidence="6">
    <location>
        <begin position="83"/>
        <end position="104"/>
    </location>
</feature>
<feature type="transmembrane region" description="Helical" evidence="6">
    <location>
        <begin position="359"/>
        <end position="380"/>
    </location>
</feature>
<evidence type="ECO:0000256" key="1">
    <source>
        <dbReference type="ARBA" id="ARBA00004651"/>
    </source>
</evidence>
<name>A0A9D2LCZ4_9MICO</name>
<dbReference type="GO" id="GO:0005886">
    <property type="term" value="C:plasma membrane"/>
    <property type="evidence" value="ECO:0007669"/>
    <property type="project" value="UniProtKB-SubCell"/>
</dbReference>
<keyword evidence="2" id="KW-1003">Cell membrane</keyword>
<evidence type="ECO:0000256" key="4">
    <source>
        <dbReference type="ARBA" id="ARBA00022989"/>
    </source>
</evidence>
<organism evidence="8 9">
    <name type="scientific">Candidatus Brachybacterium merdavium</name>
    <dbReference type="NCBI Taxonomy" id="2838513"/>
    <lineage>
        <taxon>Bacteria</taxon>
        <taxon>Bacillati</taxon>
        <taxon>Actinomycetota</taxon>
        <taxon>Actinomycetes</taxon>
        <taxon>Micrococcales</taxon>
        <taxon>Dermabacteraceae</taxon>
        <taxon>Brachybacterium</taxon>
    </lineage>
</organism>
<dbReference type="Pfam" id="PF07690">
    <property type="entry name" value="MFS_1"/>
    <property type="match status" value="1"/>
</dbReference>
<comment type="subcellular location">
    <subcellularLocation>
        <location evidence="1">Cell membrane</location>
        <topology evidence="1">Multi-pass membrane protein</topology>
    </subcellularLocation>
</comment>
<keyword evidence="3 6" id="KW-0812">Transmembrane</keyword>
<dbReference type="Proteomes" id="UP000823823">
    <property type="component" value="Unassembled WGS sequence"/>
</dbReference>
<feature type="domain" description="Major facilitator superfamily (MFS) profile" evidence="7">
    <location>
        <begin position="1"/>
        <end position="389"/>
    </location>
</feature>
<proteinExistence type="predicted"/>
<dbReference type="GO" id="GO:0022857">
    <property type="term" value="F:transmembrane transporter activity"/>
    <property type="evidence" value="ECO:0007669"/>
    <property type="project" value="InterPro"/>
</dbReference>
<feature type="transmembrane region" description="Helical" evidence="6">
    <location>
        <begin position="329"/>
        <end position="353"/>
    </location>
</feature>
<feature type="transmembrane region" description="Helical" evidence="6">
    <location>
        <begin position="116"/>
        <end position="140"/>
    </location>
</feature>
<keyword evidence="5 6" id="KW-0472">Membrane</keyword>
<evidence type="ECO:0000259" key="7">
    <source>
        <dbReference type="PROSITE" id="PS50850"/>
    </source>
</evidence>